<dbReference type="InterPro" id="IPR002772">
    <property type="entry name" value="Glyco_hydro_3_C"/>
</dbReference>
<dbReference type="PRINTS" id="PR00133">
    <property type="entry name" value="GLHYDRLASE3"/>
</dbReference>
<evidence type="ECO:0000256" key="2">
    <source>
        <dbReference type="ARBA" id="ARBA00022801"/>
    </source>
</evidence>
<dbReference type="Pfam" id="PF01915">
    <property type="entry name" value="Glyco_hydro_3_C"/>
    <property type="match status" value="1"/>
</dbReference>
<dbReference type="InterPro" id="IPR050288">
    <property type="entry name" value="Cellulose_deg_GH3"/>
</dbReference>
<dbReference type="SMART" id="SM01217">
    <property type="entry name" value="Fn3_like"/>
    <property type="match status" value="1"/>
</dbReference>
<feature type="domain" description="Fibronectin type III-like" evidence="4">
    <location>
        <begin position="595"/>
        <end position="665"/>
    </location>
</feature>
<dbReference type="Proteomes" id="UP000014809">
    <property type="component" value="Chromosome"/>
</dbReference>
<dbReference type="InterPro" id="IPR036962">
    <property type="entry name" value="Glyco_hydro_3_N_sf"/>
</dbReference>
<dbReference type="OrthoDB" id="3187421at2"/>
<dbReference type="InterPro" id="IPR017853">
    <property type="entry name" value="GH"/>
</dbReference>
<name>S4XAU4_9CORY</name>
<accession>S4XAU4</accession>
<sequence>MSDRTPSATPSTTDLTLEQRAGLGSGADFWTTKEAPGVPSVTMTDGPHGLRKQEGAGDHLGISGSVPATCFPPAACLGQSWDPDLVTRVGAAIADEAQAADVQVVLGPGINLKRSPLGGRNFEYYSEDPHLSGVLGSAWVNGLQSRGVGASLKHFALNNQEADRMRSSSDVDERPLHELYLRGFRRVVEDATPATVMCSYNAVNGVPVRHSRELLTDLLRTEWGFTGAVVSDWGAVGGRVDAVKAGLDLQMPYDGGAGDAEVVAAVNNGDLGEDAVTTAAQRVADLANRLHSSRETAASFDDAAVDAHHDLAREAAASSVVLLSNEEVDGRHLLPIAESGVTGSVAVIGAFADVPRYQGGGSSHVNPTRLTSPLEAIRETWAAPVTYAAGFTTDGSGVNPALLAEAVEDAANADVALVFLGLAAEQESEGFDRTDLALPAEQINLLRAVRAVQERVVVVLAHGGVLDLRQVRKYAGAVVDANLTGQAGGAALADVLSGRVNPSGKLTETIPMRLQDTPAYLDFPGEHGQVRYSEGLHVGYRWYDARELSVAFPFGHGLSYTTFAYDGIFAQPDDDGEGITVIVGVTNTGSRRGREVVQAYVAVPESAVQRVPQALGGFGSVTLDPGERAELEIHIDRRDLEYRDTRTGASVLEPGRYVVAVGASSRDLRGSTEVELEGEVVHVPLTLTSTLAEAMASPVVAQAIGDAMGAVTGGGESGGAGAGDALGVDLAAMMGSVPLERLVGFSSGAVTTDQLQQLLDAANEAH</sequence>
<reference evidence="5 6" key="1">
    <citation type="submission" date="2012-06" db="EMBL/GenBank/DDBJ databases">
        <title>Complete genome sequence of Corynebacterium terpenotabidum Y-11 (=DSM 44721).</title>
        <authorList>
            <person name="Ruckert C."/>
            <person name="Albersmeier A."/>
            <person name="Al-Dilaimi A."/>
            <person name="Szczepanowski R."/>
            <person name="Kalinowski J."/>
        </authorList>
    </citation>
    <scope>NUCLEOTIDE SEQUENCE [LARGE SCALE GENOMIC DNA]</scope>
    <source>
        <strain evidence="5 6">Y-11</strain>
    </source>
</reference>
<dbReference type="HOGENOM" id="CLU_004542_4_1_11"/>
<dbReference type="PANTHER" id="PTHR42715:SF10">
    <property type="entry name" value="BETA-GLUCOSIDASE"/>
    <property type="match status" value="1"/>
</dbReference>
<dbReference type="STRING" id="1200352.A606_00455"/>
<dbReference type="GO" id="GO:0005975">
    <property type="term" value="P:carbohydrate metabolic process"/>
    <property type="evidence" value="ECO:0007669"/>
    <property type="project" value="InterPro"/>
</dbReference>
<dbReference type="Pfam" id="PF00933">
    <property type="entry name" value="Glyco_hydro_3"/>
    <property type="match status" value="1"/>
</dbReference>
<feature type="region of interest" description="Disordered" evidence="3">
    <location>
        <begin position="1"/>
        <end position="21"/>
    </location>
</feature>
<keyword evidence="2" id="KW-0378">Hydrolase</keyword>
<dbReference type="InterPro" id="IPR013783">
    <property type="entry name" value="Ig-like_fold"/>
</dbReference>
<dbReference type="EMBL" id="CP003696">
    <property type="protein sequence ID" value="AGP29746.1"/>
    <property type="molecule type" value="Genomic_DNA"/>
</dbReference>
<gene>
    <name evidence="5" type="ORF">A606_00455</name>
</gene>
<feature type="compositionally biased region" description="Polar residues" evidence="3">
    <location>
        <begin position="1"/>
        <end position="16"/>
    </location>
</feature>
<dbReference type="PATRIC" id="fig|1200352.3.peg.86"/>
<dbReference type="Pfam" id="PF14310">
    <property type="entry name" value="Fn3-like"/>
    <property type="match status" value="1"/>
</dbReference>
<dbReference type="SUPFAM" id="SSF52279">
    <property type="entry name" value="Beta-D-glucan exohydrolase, C-terminal domain"/>
    <property type="match status" value="1"/>
</dbReference>
<evidence type="ECO:0000313" key="6">
    <source>
        <dbReference type="Proteomes" id="UP000014809"/>
    </source>
</evidence>
<dbReference type="SUPFAM" id="SSF51445">
    <property type="entry name" value="(Trans)glycosidases"/>
    <property type="match status" value="1"/>
</dbReference>
<dbReference type="PANTHER" id="PTHR42715">
    <property type="entry name" value="BETA-GLUCOSIDASE"/>
    <property type="match status" value="1"/>
</dbReference>
<comment type="similarity">
    <text evidence="1">Belongs to the glycosyl hydrolase 3 family.</text>
</comment>
<dbReference type="InterPro" id="IPR026891">
    <property type="entry name" value="Fn3-like"/>
</dbReference>
<dbReference type="InterPro" id="IPR036881">
    <property type="entry name" value="Glyco_hydro_3_C_sf"/>
</dbReference>
<evidence type="ECO:0000259" key="4">
    <source>
        <dbReference type="SMART" id="SM01217"/>
    </source>
</evidence>
<evidence type="ECO:0000313" key="5">
    <source>
        <dbReference type="EMBL" id="AGP29746.1"/>
    </source>
</evidence>
<dbReference type="KEGG" id="cter:A606_00455"/>
<evidence type="ECO:0000256" key="1">
    <source>
        <dbReference type="ARBA" id="ARBA00005336"/>
    </source>
</evidence>
<dbReference type="InterPro" id="IPR001764">
    <property type="entry name" value="Glyco_hydro_3_N"/>
</dbReference>
<dbReference type="Gene3D" id="3.40.50.1700">
    <property type="entry name" value="Glycoside hydrolase family 3 C-terminal domain"/>
    <property type="match status" value="1"/>
</dbReference>
<dbReference type="Gene3D" id="2.60.40.10">
    <property type="entry name" value="Immunoglobulins"/>
    <property type="match status" value="1"/>
</dbReference>
<dbReference type="GO" id="GO:0004553">
    <property type="term" value="F:hydrolase activity, hydrolyzing O-glycosyl compounds"/>
    <property type="evidence" value="ECO:0007669"/>
    <property type="project" value="InterPro"/>
</dbReference>
<dbReference type="RefSeq" id="WP_020440111.1">
    <property type="nucleotide sequence ID" value="NC_021663.1"/>
</dbReference>
<organism evidence="5 6">
    <name type="scientific">Corynebacterium terpenotabidum Y-11</name>
    <dbReference type="NCBI Taxonomy" id="1200352"/>
    <lineage>
        <taxon>Bacteria</taxon>
        <taxon>Bacillati</taxon>
        <taxon>Actinomycetota</taxon>
        <taxon>Actinomycetes</taxon>
        <taxon>Mycobacteriales</taxon>
        <taxon>Corynebacteriaceae</taxon>
        <taxon>Corynebacterium</taxon>
    </lineage>
</organism>
<dbReference type="Gene3D" id="3.20.20.300">
    <property type="entry name" value="Glycoside hydrolase, family 3, N-terminal domain"/>
    <property type="match status" value="1"/>
</dbReference>
<dbReference type="AlphaFoldDB" id="S4XAU4"/>
<keyword evidence="6" id="KW-1185">Reference proteome</keyword>
<dbReference type="eggNOG" id="COG1472">
    <property type="taxonomic scope" value="Bacteria"/>
</dbReference>
<evidence type="ECO:0000256" key="3">
    <source>
        <dbReference type="SAM" id="MobiDB-lite"/>
    </source>
</evidence>
<proteinExistence type="inferred from homology"/>
<protein>
    <submittedName>
        <fullName evidence="5">Beta-glucosidase</fullName>
    </submittedName>
</protein>